<evidence type="ECO:0000256" key="3">
    <source>
        <dbReference type="ARBA" id="ARBA00022980"/>
    </source>
</evidence>
<keyword evidence="1" id="KW-0699">rRNA-binding</keyword>
<dbReference type="Gene3D" id="2.40.240.10">
    <property type="entry name" value="Ribosomal Protein L25, Chain P"/>
    <property type="match status" value="1"/>
</dbReference>
<dbReference type="HOGENOM" id="CLU_075939_0_1_11"/>
<dbReference type="OrthoDB" id="5242980at2"/>
<dbReference type="InterPro" id="IPR011035">
    <property type="entry name" value="Ribosomal_bL25/Gln-tRNA_synth"/>
</dbReference>
<proteinExistence type="predicted"/>
<gene>
    <name evidence="6" type="ordered locus">Afer_1596</name>
</gene>
<dbReference type="Gene3D" id="2.170.120.20">
    <property type="entry name" value="Ribosomal protein L25, beta domain"/>
    <property type="match status" value="1"/>
</dbReference>
<dbReference type="InterPro" id="IPR029751">
    <property type="entry name" value="Ribosomal_L25_dom"/>
</dbReference>
<accession>C7M0L0</accession>
<evidence type="ECO:0000313" key="6">
    <source>
        <dbReference type="EMBL" id="ACU54518.1"/>
    </source>
</evidence>
<reference evidence="6 7" key="1">
    <citation type="journal article" date="2009" name="Stand. Genomic Sci.">
        <title>Complete genome sequence of Acidimicrobium ferrooxidans type strain (ICP).</title>
        <authorList>
            <person name="Clum A."/>
            <person name="Nolan M."/>
            <person name="Lang E."/>
            <person name="Glavina Del Rio T."/>
            <person name="Tice H."/>
            <person name="Copeland A."/>
            <person name="Cheng J.F."/>
            <person name="Lucas S."/>
            <person name="Chen F."/>
            <person name="Bruce D."/>
            <person name="Goodwin L."/>
            <person name="Pitluck S."/>
            <person name="Ivanova N."/>
            <person name="Mavrommatis K."/>
            <person name="Mikhailova N."/>
            <person name="Pati A."/>
            <person name="Chen A."/>
            <person name="Palaniappan K."/>
            <person name="Goker M."/>
            <person name="Spring S."/>
            <person name="Land M."/>
            <person name="Hauser L."/>
            <person name="Chang Y.J."/>
            <person name="Jeffries C.C."/>
            <person name="Chain P."/>
            <person name="Bristow J."/>
            <person name="Eisen J.A."/>
            <person name="Markowitz V."/>
            <person name="Hugenholtz P."/>
            <person name="Kyrpides N.C."/>
            <person name="Klenk H.P."/>
            <person name="Lapidus A."/>
        </authorList>
    </citation>
    <scope>NUCLEOTIDE SEQUENCE [LARGE SCALE GENOMIC DNA]</scope>
    <source>
        <strain evidence="7">DSM 10331 / JCM 15462 / NBRC 103882 / ICP</strain>
    </source>
</reference>
<dbReference type="GO" id="GO:0006412">
    <property type="term" value="P:translation"/>
    <property type="evidence" value="ECO:0007669"/>
    <property type="project" value="InterPro"/>
</dbReference>
<evidence type="ECO:0000256" key="2">
    <source>
        <dbReference type="ARBA" id="ARBA00022884"/>
    </source>
</evidence>
<dbReference type="InterPro" id="IPR020930">
    <property type="entry name" value="Ribosomal_uL5_bac-type"/>
</dbReference>
<protein>
    <submittedName>
        <fullName evidence="6">Ribosomal 5S rRNA E-loop binding protein Ctc/L25/TL5</fullName>
    </submittedName>
</protein>
<dbReference type="GO" id="GO:0022625">
    <property type="term" value="C:cytosolic large ribosomal subunit"/>
    <property type="evidence" value="ECO:0007669"/>
    <property type="project" value="TreeGrafter"/>
</dbReference>
<dbReference type="GO" id="GO:0003735">
    <property type="term" value="F:structural constituent of ribosome"/>
    <property type="evidence" value="ECO:0007669"/>
    <property type="project" value="InterPro"/>
</dbReference>
<dbReference type="Proteomes" id="UP000000771">
    <property type="component" value="Chromosome"/>
</dbReference>
<dbReference type="eggNOG" id="COG1825">
    <property type="taxonomic scope" value="Bacteria"/>
</dbReference>
<dbReference type="PANTHER" id="PTHR33284">
    <property type="entry name" value="RIBOSOMAL PROTEIN L25/GLN-TRNA SYNTHETASE, ANTI-CODON-BINDING DOMAIN-CONTAINING PROTEIN"/>
    <property type="match status" value="1"/>
</dbReference>
<dbReference type="AlphaFoldDB" id="C7M0L0"/>
<dbReference type="EMBL" id="CP001631">
    <property type="protein sequence ID" value="ACU54518.1"/>
    <property type="molecule type" value="Genomic_DNA"/>
</dbReference>
<dbReference type="SUPFAM" id="SSF50715">
    <property type="entry name" value="Ribosomal protein L25-like"/>
    <property type="match status" value="1"/>
</dbReference>
<dbReference type="NCBIfam" id="NF004612">
    <property type="entry name" value="PRK05943.1"/>
    <property type="match status" value="1"/>
</dbReference>
<dbReference type="CDD" id="cd00495">
    <property type="entry name" value="Ribosomal_L25_TL5_CTC"/>
    <property type="match status" value="1"/>
</dbReference>
<keyword evidence="4" id="KW-0687">Ribonucleoprotein</keyword>
<dbReference type="InterPro" id="IPR020056">
    <property type="entry name" value="Rbsml_bL25/Gln-tRNA_synth_N"/>
</dbReference>
<dbReference type="RefSeq" id="WP_015798997.1">
    <property type="nucleotide sequence ID" value="NC_013124.1"/>
</dbReference>
<evidence type="ECO:0000313" key="7">
    <source>
        <dbReference type="Proteomes" id="UP000000771"/>
    </source>
</evidence>
<name>C7M0L0_ACIFD</name>
<keyword evidence="3" id="KW-0689">Ribosomal protein</keyword>
<evidence type="ECO:0000259" key="5">
    <source>
        <dbReference type="Pfam" id="PF01386"/>
    </source>
</evidence>
<dbReference type="GO" id="GO:0008097">
    <property type="term" value="F:5S rRNA binding"/>
    <property type="evidence" value="ECO:0007669"/>
    <property type="project" value="InterPro"/>
</dbReference>
<organism evidence="6 7">
    <name type="scientific">Acidimicrobium ferrooxidans (strain DSM 10331 / JCM 15462 / NBRC 103882 / ICP)</name>
    <dbReference type="NCBI Taxonomy" id="525909"/>
    <lineage>
        <taxon>Bacteria</taxon>
        <taxon>Bacillati</taxon>
        <taxon>Actinomycetota</taxon>
        <taxon>Acidimicrobiia</taxon>
        <taxon>Acidimicrobiales</taxon>
        <taxon>Acidimicrobiaceae</taxon>
        <taxon>Acidimicrobium</taxon>
    </lineage>
</organism>
<dbReference type="Pfam" id="PF01386">
    <property type="entry name" value="Ribosomal_L25p"/>
    <property type="match status" value="1"/>
</dbReference>
<evidence type="ECO:0000256" key="4">
    <source>
        <dbReference type="ARBA" id="ARBA00023274"/>
    </source>
</evidence>
<sequence length="172" mass="17710">MVKVVAERRDARGSAAARRLRRAGKVPGIVYGAGLTEPVAVTLDRHGFLTALGQHAVVGQLLDIEIDGEVRTVKLQAVVRHPVRRELSHLDFLAVGASETVEVQVPLEAGEGVRLVVGLVAVSGTPTSVPSSIHVGADLLADGSVTAGALPLPAGVSLVEAPETVVATVEEA</sequence>
<keyword evidence="2" id="KW-0694">RNA-binding</keyword>
<dbReference type="InterPro" id="IPR001021">
    <property type="entry name" value="Ribosomal_bL25_long"/>
</dbReference>
<dbReference type="NCBIfam" id="TIGR00731">
    <property type="entry name" value="bL25_bact_ctc"/>
    <property type="match status" value="1"/>
</dbReference>
<feature type="domain" description="Large ribosomal subunit protein bL25 L25" evidence="5">
    <location>
        <begin position="6"/>
        <end position="92"/>
    </location>
</feature>
<dbReference type="PANTHER" id="PTHR33284:SF1">
    <property type="entry name" value="RIBOSOMAL PROTEIN L25_GLN-TRNA SYNTHETASE, ANTI-CODON-BINDING DOMAIN-CONTAINING PROTEIN"/>
    <property type="match status" value="1"/>
</dbReference>
<keyword evidence="7" id="KW-1185">Reference proteome</keyword>
<dbReference type="STRING" id="525909.Afer_1596"/>
<dbReference type="KEGG" id="afo:Afer_1596"/>
<evidence type="ECO:0000256" key="1">
    <source>
        <dbReference type="ARBA" id="ARBA00022730"/>
    </source>
</evidence>
<dbReference type="InterPro" id="IPR037121">
    <property type="entry name" value="Ribosomal_bL25_C"/>
</dbReference>